<feature type="compositionally biased region" description="Low complexity" evidence="2">
    <location>
        <begin position="228"/>
        <end position="247"/>
    </location>
</feature>
<dbReference type="VEuPathDB" id="VectorBase:ADIR008798"/>
<evidence type="ECO:0000259" key="3">
    <source>
        <dbReference type="Pfam" id="PF14160"/>
    </source>
</evidence>
<feature type="compositionally biased region" description="Low complexity" evidence="2">
    <location>
        <begin position="542"/>
        <end position="578"/>
    </location>
</feature>
<feature type="compositionally biased region" description="Gly residues" evidence="2">
    <location>
        <begin position="985"/>
        <end position="995"/>
    </location>
</feature>
<feature type="compositionally biased region" description="Polar residues" evidence="2">
    <location>
        <begin position="21"/>
        <end position="35"/>
    </location>
</feature>
<dbReference type="PANTHER" id="PTHR14758">
    <property type="entry name" value="AGAP005440-PA"/>
    <property type="match status" value="1"/>
</dbReference>
<reference evidence="4" key="2">
    <citation type="submission" date="2020-05" db="UniProtKB">
        <authorList>
            <consortium name="EnsemblMetazoa"/>
        </authorList>
    </citation>
    <scope>IDENTIFICATION</scope>
    <source>
        <strain evidence="4">WRAIR2</strain>
    </source>
</reference>
<feature type="compositionally biased region" description="Low complexity" evidence="2">
    <location>
        <begin position="974"/>
        <end position="984"/>
    </location>
</feature>
<feature type="domain" description="Centrosome-associated FAM110 C-terminal" evidence="3">
    <location>
        <begin position="1001"/>
        <end position="1027"/>
    </location>
</feature>
<feature type="compositionally biased region" description="Low complexity" evidence="2">
    <location>
        <begin position="482"/>
        <end position="499"/>
    </location>
</feature>
<evidence type="ECO:0000256" key="2">
    <source>
        <dbReference type="SAM" id="MobiDB-lite"/>
    </source>
</evidence>
<feature type="region of interest" description="Disordered" evidence="2">
    <location>
        <begin position="393"/>
        <end position="605"/>
    </location>
</feature>
<proteinExistence type="inferred from homology"/>
<feature type="compositionally biased region" description="Low complexity" evidence="2">
    <location>
        <begin position="712"/>
        <end position="721"/>
    </location>
</feature>
<feature type="compositionally biased region" description="Gly residues" evidence="2">
    <location>
        <begin position="909"/>
        <end position="922"/>
    </location>
</feature>
<feature type="compositionally biased region" description="Basic and acidic residues" evidence="2">
    <location>
        <begin position="806"/>
        <end position="845"/>
    </location>
</feature>
<dbReference type="PANTHER" id="PTHR14758:SF1">
    <property type="entry name" value="CENTROSOME-ASSOCIATED FAM110 C-TERMINAL DOMAIN-CONTAINING PROTEIN"/>
    <property type="match status" value="1"/>
</dbReference>
<feature type="compositionally biased region" description="Polar residues" evidence="2">
    <location>
        <begin position="104"/>
        <end position="120"/>
    </location>
</feature>
<feature type="compositionally biased region" description="Pro residues" evidence="2">
    <location>
        <begin position="701"/>
        <end position="711"/>
    </location>
</feature>
<feature type="region of interest" description="Disordered" evidence="2">
    <location>
        <begin position="682"/>
        <end position="850"/>
    </location>
</feature>
<dbReference type="EnsemblMetazoa" id="ADIR008798-RA">
    <property type="protein sequence ID" value="ADIR008798-PA"/>
    <property type="gene ID" value="ADIR008798"/>
</dbReference>
<comment type="similarity">
    <text evidence="1">Belongs to the FAM110 family.</text>
</comment>
<organism evidence="4 5">
    <name type="scientific">Anopheles dirus</name>
    <dbReference type="NCBI Taxonomy" id="7168"/>
    <lineage>
        <taxon>Eukaryota</taxon>
        <taxon>Metazoa</taxon>
        <taxon>Ecdysozoa</taxon>
        <taxon>Arthropoda</taxon>
        <taxon>Hexapoda</taxon>
        <taxon>Insecta</taxon>
        <taxon>Pterygota</taxon>
        <taxon>Neoptera</taxon>
        <taxon>Endopterygota</taxon>
        <taxon>Diptera</taxon>
        <taxon>Nematocera</taxon>
        <taxon>Culicoidea</taxon>
        <taxon>Culicidae</taxon>
        <taxon>Anophelinae</taxon>
        <taxon>Anopheles</taxon>
    </lineage>
</organism>
<sequence length="1030" mass="111779">MAAVVYGNSPRHSSRHHQGHLLSQHSPYHTQSANAGQHHSLPPPPGHHSHHSVSSVSPPSQIITPPTSYLSTATTAISSQQSSSSQSQQSQQPQYYHHHHSQSVSLPPQHSQTLSSYHQLRSSKRKSAVELLAESKPFYVKSETVLDRQQQLLNKRSSGGGGGGGSGSGGGSGGSSGAGGGGGGSQQNRIGGGDGIGGSTGTLSGSCKYTITEQTMTLPSSAVSQALQQQVQQQQQQQQHQQQQQQQRPTNRRSASSGSDLLQTKLRKLLNAADSKETIMPGPGDVGGLINSKYGQPLETSYIGTGMGMGGGGGIAGSLDDIGYIQPPKNYQQQLTVHPEQPSDVSVFFPSAFLSPQSLPPHPGGDDDLYLYGGLHDSLVLTDDYRAISPPAEYAEQQQQQQHGGSPESKHPMGGGHSRYNYQRSYSHSQAVVTSGSGHHPTDESDYSPTQSYNINSHKSLPDLHSQSSRHSPHSEALSCCSRGNRSNRSGSSFNRDSGGSSGHYTHHSEPCCKQQQQQQQQHQLHQQQHLQQHQSSHHQLSHLPHSQMLLQHQQPQPSHHSQHYQPQQHHSQQQQQPGNDPMMMLGDYRRDSGSSTQHSGNSYYAYGIPPLRYDCIECRAKIREEADCLLNFTTPEVPEAFQDGYSEKQHQLQQQQQQVQQQHSLAKSRDHAKYYDDRGRKYYKNVSGGPPMSPLSPVSPLSPPDQPPPQQQQLDLSPPLGTFKRQKCLRFKNRSGRQSAVSNPSPSSGGRCGPGSSASAGAAGAGPLDDDRRPILRSKSDISDRYWNRSQPPPEPRGLGVVGADVRDHREPRREQHHREQHRERDRDRDRERDHLEKQQRSRSDSLTQLERFFDRLGLDEETYDRYIAPKSASLQRRSSGSYHHHHNSHHSNSASTDIHRLSDDCSPGGGAGGGSGGGGVDSDESSAVFFSDVSTIDSTKLPDSTETPNGGQVPPPQGGAVAPGVGGGVGQQPGQLQAAMGQGPIGDGNGAGGPLPAPLYRTSEPPSIIERNARIIKWLCNCKKMQLA</sequence>
<feature type="compositionally biased region" description="Gly residues" evidence="2">
    <location>
        <begin position="158"/>
        <end position="200"/>
    </location>
</feature>
<dbReference type="InterPro" id="IPR025741">
    <property type="entry name" value="FAM110_C"/>
</dbReference>
<name>A0A182NMB3_9DIPT</name>
<feature type="compositionally biased region" description="Polar residues" evidence="2">
    <location>
        <begin position="447"/>
        <end position="470"/>
    </location>
</feature>
<evidence type="ECO:0000313" key="4">
    <source>
        <dbReference type="EnsemblMetazoa" id="ADIR008798-PA"/>
    </source>
</evidence>
<feature type="compositionally biased region" description="Basic and acidic residues" evidence="2">
    <location>
        <begin position="770"/>
        <end position="788"/>
    </location>
</feature>
<dbReference type="Proteomes" id="UP000075884">
    <property type="component" value="Unassembled WGS sequence"/>
</dbReference>
<keyword evidence="5" id="KW-1185">Reference proteome</keyword>
<feature type="compositionally biased region" description="Polar residues" evidence="2">
    <location>
        <begin position="147"/>
        <end position="156"/>
    </location>
</feature>
<feature type="compositionally biased region" description="Low complexity" evidence="2">
    <location>
        <begin position="743"/>
        <end position="768"/>
    </location>
</feature>
<feature type="compositionally biased region" description="Low complexity" evidence="2">
    <location>
        <begin position="78"/>
        <end position="95"/>
    </location>
</feature>
<feature type="compositionally biased region" description="Basic residues" evidence="2">
    <location>
        <begin position="725"/>
        <end position="736"/>
    </location>
</feature>
<evidence type="ECO:0000313" key="5">
    <source>
        <dbReference type="Proteomes" id="UP000075884"/>
    </source>
</evidence>
<feature type="compositionally biased region" description="Polar residues" evidence="2">
    <location>
        <begin position="594"/>
        <end position="603"/>
    </location>
</feature>
<evidence type="ECO:0000256" key="1">
    <source>
        <dbReference type="ARBA" id="ARBA00010576"/>
    </source>
</evidence>
<feature type="region of interest" description="Disordered" evidence="2">
    <location>
        <begin position="874"/>
        <end position="998"/>
    </location>
</feature>
<protein>
    <submittedName>
        <fullName evidence="4">FAM110_C domain-containing protein</fullName>
    </submittedName>
</protein>
<dbReference type="InterPro" id="IPR025740">
    <property type="entry name" value="FAM110"/>
</dbReference>
<feature type="compositionally biased region" description="Polar residues" evidence="2">
    <location>
        <begin position="420"/>
        <end position="437"/>
    </location>
</feature>
<dbReference type="AlphaFoldDB" id="A0A182NMB3"/>
<dbReference type="Pfam" id="PF14160">
    <property type="entry name" value="FAM110_C"/>
    <property type="match status" value="1"/>
</dbReference>
<reference evidence="5" key="1">
    <citation type="submission" date="2013-03" db="EMBL/GenBank/DDBJ databases">
        <title>The Genome Sequence of Anopheles dirus WRAIR2.</title>
        <authorList>
            <consortium name="The Broad Institute Genomics Platform"/>
            <person name="Neafsey D.E."/>
            <person name="Walton C."/>
            <person name="Walker B."/>
            <person name="Young S.K."/>
            <person name="Zeng Q."/>
            <person name="Gargeya S."/>
            <person name="Fitzgerald M."/>
            <person name="Haas B."/>
            <person name="Abouelleil A."/>
            <person name="Allen A.W."/>
            <person name="Alvarado L."/>
            <person name="Arachchi H.M."/>
            <person name="Berlin A.M."/>
            <person name="Chapman S.B."/>
            <person name="Gainer-Dewar J."/>
            <person name="Goldberg J."/>
            <person name="Griggs A."/>
            <person name="Gujja S."/>
            <person name="Hansen M."/>
            <person name="Howarth C."/>
            <person name="Imamovic A."/>
            <person name="Ireland A."/>
            <person name="Larimer J."/>
            <person name="McCowan C."/>
            <person name="Murphy C."/>
            <person name="Pearson M."/>
            <person name="Poon T.W."/>
            <person name="Priest M."/>
            <person name="Roberts A."/>
            <person name="Saif S."/>
            <person name="Shea T."/>
            <person name="Sisk P."/>
            <person name="Sykes S."/>
            <person name="Wortman J."/>
            <person name="Nusbaum C."/>
            <person name="Birren B."/>
        </authorList>
    </citation>
    <scope>NUCLEOTIDE SEQUENCE [LARGE SCALE GENOMIC DNA]</scope>
    <source>
        <strain evidence="5">WRAIR2</strain>
    </source>
</reference>
<feature type="region of interest" description="Disordered" evidence="2">
    <location>
        <begin position="220"/>
        <end position="261"/>
    </location>
</feature>
<feature type="compositionally biased region" description="Polar residues" evidence="2">
    <location>
        <begin position="248"/>
        <end position="261"/>
    </location>
</feature>
<feature type="compositionally biased region" description="Low complexity" evidence="2">
    <location>
        <begin position="52"/>
        <end position="68"/>
    </location>
</feature>
<feature type="compositionally biased region" description="Low complexity" evidence="2">
    <location>
        <begin position="515"/>
        <end position="535"/>
    </location>
</feature>
<feature type="compositionally biased region" description="Polar residues" evidence="2">
    <location>
        <begin position="934"/>
        <end position="951"/>
    </location>
</feature>
<feature type="region of interest" description="Disordered" evidence="2">
    <location>
        <begin position="1"/>
        <end position="206"/>
    </location>
</feature>
<accession>A0A182NMB3</accession>